<dbReference type="InterPro" id="IPR036188">
    <property type="entry name" value="FAD/NAD-bd_sf"/>
</dbReference>
<evidence type="ECO:0000259" key="3">
    <source>
        <dbReference type="Pfam" id="PF01593"/>
    </source>
</evidence>
<keyword evidence="5" id="KW-1185">Reference proteome</keyword>
<accession>A0ABV3S9G4</accession>
<keyword evidence="2" id="KW-1133">Transmembrane helix</keyword>
<evidence type="ECO:0000256" key="2">
    <source>
        <dbReference type="SAM" id="Phobius"/>
    </source>
</evidence>
<dbReference type="Proteomes" id="UP001556653">
    <property type="component" value="Unassembled WGS sequence"/>
</dbReference>
<evidence type="ECO:0000313" key="4">
    <source>
        <dbReference type="EMBL" id="MEX0386773.1"/>
    </source>
</evidence>
<dbReference type="Pfam" id="PF01593">
    <property type="entry name" value="Amino_oxidase"/>
    <property type="match status" value="1"/>
</dbReference>
<keyword evidence="2" id="KW-0472">Membrane</keyword>
<dbReference type="InterPro" id="IPR050464">
    <property type="entry name" value="Zeta_carotene_desat/Oxidored"/>
</dbReference>
<dbReference type="SUPFAM" id="SSF51905">
    <property type="entry name" value="FAD/NAD(P)-binding domain"/>
    <property type="match status" value="1"/>
</dbReference>
<dbReference type="EMBL" id="JBAKFJ010000001">
    <property type="protein sequence ID" value="MEX0386773.1"/>
    <property type="molecule type" value="Genomic_DNA"/>
</dbReference>
<dbReference type="Gene3D" id="3.50.50.60">
    <property type="entry name" value="FAD/NAD(P)-binding domain"/>
    <property type="match status" value="1"/>
</dbReference>
<organism evidence="4 5">
    <name type="scientific">Spiribacter onubensis</name>
    <dbReference type="NCBI Taxonomy" id="3122420"/>
    <lineage>
        <taxon>Bacteria</taxon>
        <taxon>Pseudomonadati</taxon>
        <taxon>Pseudomonadota</taxon>
        <taxon>Gammaproteobacteria</taxon>
        <taxon>Chromatiales</taxon>
        <taxon>Ectothiorhodospiraceae</taxon>
        <taxon>Spiribacter</taxon>
    </lineage>
</organism>
<dbReference type="InterPro" id="IPR002937">
    <property type="entry name" value="Amino_oxidase"/>
</dbReference>
<keyword evidence="2" id="KW-0812">Transmembrane</keyword>
<proteinExistence type="predicted"/>
<name>A0ABV3S9G4_9GAMM</name>
<feature type="region of interest" description="Disordered" evidence="1">
    <location>
        <begin position="431"/>
        <end position="457"/>
    </location>
</feature>
<comment type="caution">
    <text evidence="4">The sequence shown here is derived from an EMBL/GenBank/DDBJ whole genome shotgun (WGS) entry which is preliminary data.</text>
</comment>
<dbReference type="Gene3D" id="3.30.70.1990">
    <property type="match status" value="1"/>
</dbReference>
<gene>
    <name evidence="4" type="ORF">V6X64_07210</name>
</gene>
<protein>
    <submittedName>
        <fullName evidence="4">FAD-dependent oxidoreductase</fullName>
    </submittedName>
</protein>
<feature type="transmembrane region" description="Helical" evidence="2">
    <location>
        <begin position="17"/>
        <end position="34"/>
    </location>
</feature>
<reference evidence="4 5" key="1">
    <citation type="submission" date="2024-02" db="EMBL/GenBank/DDBJ databases">
        <title>New especies of Spiribacter isolated from saline water.</title>
        <authorList>
            <person name="Leon M.J."/>
            <person name="De La Haba R."/>
            <person name="Sanchez-Porro C."/>
            <person name="Ventosa A."/>
        </authorList>
    </citation>
    <scope>NUCLEOTIDE SEQUENCE [LARGE SCALE GENOMIC DNA]</scope>
    <source>
        <strain evidence="5">ag22IC4-227</strain>
    </source>
</reference>
<dbReference type="Gene3D" id="1.10.405.20">
    <property type="match status" value="1"/>
</dbReference>
<feature type="domain" description="Amine oxidase" evidence="3">
    <location>
        <begin position="24"/>
        <end position="426"/>
    </location>
</feature>
<evidence type="ECO:0000313" key="5">
    <source>
        <dbReference type="Proteomes" id="UP001556653"/>
    </source>
</evidence>
<sequence>MDDSVERMGHRMESRKIAVVGAGVAGIGAAWLLSQRHEVTLFEANDRLGGHSNTVACGMPEGEVPVDTGFIVYNEPNYPQLSALFRHLDVPTLESNMSFAFAATDIDLEYAGSGLGTLFAQRRNLLRPRFWGMVRDILRFNREANARLASGRGHDLSLGELLDELGMGDAFRRYYLLPMSAAIWSCPQDVMLQFPARSFLRFFYNHGLIQLRDRPQWRTVAGGSREYIRRMRPAIQHVHTATPVRSVTRLASGVRLAGDAGELGEYDAVVMAAHGDQTLAMLDAPSEAEARLLGAFGYQANDAWLHTDPALMPKRRAVWSSWNHLTARSVDGRQPVSVTYWMNRLQSLATDTDVMVTLNPLKEPAPETVIRRQRYDHPVFDQAAVAAQAALPGIQGADRIWYCGSYHGYGFHEDAFSSAVRVAEQLGAPPPWAGDARAADSDVPLTTPAPLGAGATS</sequence>
<dbReference type="PANTHER" id="PTHR42923">
    <property type="entry name" value="PROTOPORPHYRINOGEN OXIDASE"/>
    <property type="match status" value="1"/>
</dbReference>
<evidence type="ECO:0000256" key="1">
    <source>
        <dbReference type="SAM" id="MobiDB-lite"/>
    </source>
</evidence>
<dbReference type="PANTHER" id="PTHR42923:SF17">
    <property type="entry name" value="AMINE OXIDASE DOMAIN-CONTAINING PROTEIN"/>
    <property type="match status" value="1"/>
</dbReference>